<evidence type="ECO:0000313" key="2">
    <source>
        <dbReference type="Proteomes" id="UP000515728"/>
    </source>
</evidence>
<keyword evidence="2" id="KW-1185">Reference proteome</keyword>
<dbReference type="Proteomes" id="UP000515728">
    <property type="component" value="Chromosome"/>
</dbReference>
<gene>
    <name evidence="1" type="ORF">H6H00_06425</name>
</gene>
<dbReference type="RefSeq" id="WP_185720415.1">
    <property type="nucleotide sequence ID" value="NZ_BAAAWI010000001.1"/>
</dbReference>
<name>A0A7G7MLC7_9PSEU</name>
<accession>A0A7G7MLC7</accession>
<proteinExistence type="predicted"/>
<protein>
    <submittedName>
        <fullName evidence="1">Uncharacterized protein</fullName>
    </submittedName>
</protein>
<dbReference type="AlphaFoldDB" id="A0A7G7MLC7"/>
<dbReference type="EMBL" id="CP060131">
    <property type="protein sequence ID" value="QNG53588.1"/>
    <property type="molecule type" value="Genomic_DNA"/>
</dbReference>
<organism evidence="1 2">
    <name type="scientific">Pseudonocardia petroleophila</name>
    <dbReference type="NCBI Taxonomy" id="37331"/>
    <lineage>
        <taxon>Bacteria</taxon>
        <taxon>Bacillati</taxon>
        <taxon>Actinomycetota</taxon>
        <taxon>Actinomycetes</taxon>
        <taxon>Pseudonocardiales</taxon>
        <taxon>Pseudonocardiaceae</taxon>
        <taxon>Pseudonocardia</taxon>
    </lineage>
</organism>
<sequence length="126" mass="13470">MRDIPVVLDGYKLTVVEPPAPKMREDGNGGWLPVTNRDGVTQFVVSLFAKLRTAPGQRPQKGEEIKVTLETDPGEGFGEDSRVALVNARINAYQIDSPDGRSISGISFKALSLAPAGLAPAPRGEK</sequence>
<dbReference type="KEGG" id="ppel:H6H00_06425"/>
<reference evidence="1 2" key="1">
    <citation type="submission" date="2020-08" db="EMBL/GenBank/DDBJ databases">
        <authorList>
            <person name="Mo P."/>
        </authorList>
    </citation>
    <scope>NUCLEOTIDE SEQUENCE [LARGE SCALE GENOMIC DNA]</scope>
    <source>
        <strain evidence="1 2">CGMCC 4.1532</strain>
    </source>
</reference>
<evidence type="ECO:0000313" key="1">
    <source>
        <dbReference type="EMBL" id="QNG53588.1"/>
    </source>
</evidence>